<dbReference type="InterPro" id="IPR014001">
    <property type="entry name" value="Helicase_ATP-bd"/>
</dbReference>
<dbReference type="GO" id="GO:0043138">
    <property type="term" value="F:3'-5' DNA helicase activity"/>
    <property type="evidence" value="ECO:0007669"/>
    <property type="project" value="UniProtKB-EC"/>
</dbReference>
<dbReference type="GO" id="GO:0009378">
    <property type="term" value="F:four-way junction helicase activity"/>
    <property type="evidence" value="ECO:0007669"/>
    <property type="project" value="TreeGrafter"/>
</dbReference>
<keyword evidence="2" id="KW-0479">Metal-binding</keyword>
<dbReference type="Pfam" id="PF00270">
    <property type="entry name" value="DEAD"/>
    <property type="match status" value="1"/>
</dbReference>
<dbReference type="InterPro" id="IPR004589">
    <property type="entry name" value="DNA_helicase_ATP-dep_RecQ"/>
</dbReference>
<evidence type="ECO:0000256" key="1">
    <source>
        <dbReference type="ARBA" id="ARBA00005446"/>
    </source>
</evidence>
<keyword evidence="7" id="KW-0238">DNA-binding</keyword>
<dbReference type="PANTHER" id="PTHR13710">
    <property type="entry name" value="DNA HELICASE RECQ FAMILY MEMBER"/>
    <property type="match status" value="1"/>
</dbReference>
<keyword evidence="4" id="KW-0378">Hydrolase</keyword>
<dbReference type="Gene3D" id="1.10.10.10">
    <property type="entry name" value="Winged helix-like DNA-binding domain superfamily/Winged helix DNA-binding domain"/>
    <property type="match status" value="1"/>
</dbReference>
<dbReference type="PANTHER" id="PTHR13710:SF105">
    <property type="entry name" value="ATP-DEPENDENT DNA HELICASE Q1"/>
    <property type="match status" value="1"/>
</dbReference>
<accession>A0A5F2ESL7</accession>
<dbReference type="GO" id="GO:0006310">
    <property type="term" value="P:DNA recombination"/>
    <property type="evidence" value="ECO:0007669"/>
    <property type="project" value="InterPro"/>
</dbReference>
<dbReference type="NCBIfam" id="TIGR00614">
    <property type="entry name" value="recQ_fam"/>
    <property type="match status" value="1"/>
</dbReference>
<dbReference type="InterPro" id="IPR027417">
    <property type="entry name" value="P-loop_NTPase"/>
</dbReference>
<evidence type="ECO:0000256" key="11">
    <source>
        <dbReference type="ARBA" id="ARBA00044535"/>
    </source>
</evidence>
<dbReference type="PROSITE" id="PS51194">
    <property type="entry name" value="HELICASE_CTER"/>
    <property type="match status" value="1"/>
</dbReference>
<keyword evidence="6" id="KW-0067">ATP-binding</keyword>
<dbReference type="InterPro" id="IPR032284">
    <property type="entry name" value="RecQ_Zn-bd"/>
</dbReference>
<dbReference type="GO" id="GO:0005524">
    <property type="term" value="F:ATP binding"/>
    <property type="evidence" value="ECO:0007669"/>
    <property type="project" value="UniProtKB-KW"/>
</dbReference>
<dbReference type="CDD" id="cd17920">
    <property type="entry name" value="DEXHc_RecQ"/>
    <property type="match status" value="1"/>
</dbReference>
<dbReference type="SUPFAM" id="SSF52540">
    <property type="entry name" value="P-loop containing nucleoside triphosphate hydrolases"/>
    <property type="match status" value="1"/>
</dbReference>
<dbReference type="Proteomes" id="UP000244384">
    <property type="component" value="Chromosome"/>
</dbReference>
<organism evidence="13 14">
    <name type="scientific">Aeromicrobium chenweiae</name>
    <dbReference type="NCBI Taxonomy" id="2079793"/>
    <lineage>
        <taxon>Bacteria</taxon>
        <taxon>Bacillati</taxon>
        <taxon>Actinomycetota</taxon>
        <taxon>Actinomycetes</taxon>
        <taxon>Propionibacteriales</taxon>
        <taxon>Nocardioidaceae</taxon>
        <taxon>Aeromicrobium</taxon>
    </lineage>
</organism>
<keyword evidence="8" id="KW-0413">Isomerase</keyword>
<dbReference type="InterPro" id="IPR001650">
    <property type="entry name" value="Helicase_C-like"/>
</dbReference>
<dbReference type="GO" id="GO:0046872">
    <property type="term" value="F:metal ion binding"/>
    <property type="evidence" value="ECO:0007669"/>
    <property type="project" value="UniProtKB-KW"/>
</dbReference>
<dbReference type="KEGG" id="aez:C3E78_05945"/>
<keyword evidence="14" id="KW-1185">Reference proteome</keyword>
<evidence type="ECO:0000256" key="10">
    <source>
        <dbReference type="ARBA" id="ARBA00034808"/>
    </source>
</evidence>
<evidence type="ECO:0000256" key="7">
    <source>
        <dbReference type="ARBA" id="ARBA00023125"/>
    </source>
</evidence>
<dbReference type="Gene3D" id="3.40.50.300">
    <property type="entry name" value="P-loop containing nucleotide triphosphate hydrolases"/>
    <property type="match status" value="2"/>
</dbReference>
<dbReference type="InterPro" id="IPR011545">
    <property type="entry name" value="DEAD/DEAH_box_helicase_dom"/>
</dbReference>
<keyword evidence="3" id="KW-0547">Nucleotide-binding</keyword>
<evidence type="ECO:0000256" key="8">
    <source>
        <dbReference type="ARBA" id="ARBA00023235"/>
    </source>
</evidence>
<dbReference type="EC" id="5.6.2.4" evidence="10"/>
<evidence type="ECO:0000256" key="6">
    <source>
        <dbReference type="ARBA" id="ARBA00022840"/>
    </source>
</evidence>
<evidence type="ECO:0000313" key="14">
    <source>
        <dbReference type="Proteomes" id="UP000244384"/>
    </source>
</evidence>
<keyword evidence="5" id="KW-0347">Helicase</keyword>
<comment type="similarity">
    <text evidence="1">Belongs to the helicase family. RecQ subfamily.</text>
</comment>
<accession>A0A2S0WKI6</accession>
<evidence type="ECO:0000256" key="12">
    <source>
        <dbReference type="ARBA" id="ARBA00044550"/>
    </source>
</evidence>
<evidence type="ECO:0000256" key="4">
    <source>
        <dbReference type="ARBA" id="ARBA00022801"/>
    </source>
</evidence>
<evidence type="ECO:0000256" key="5">
    <source>
        <dbReference type="ARBA" id="ARBA00022806"/>
    </source>
</evidence>
<evidence type="ECO:0000313" key="13">
    <source>
        <dbReference type="EMBL" id="AWB91784.1"/>
    </source>
</evidence>
<dbReference type="GO" id="GO:0006281">
    <property type="term" value="P:DNA repair"/>
    <property type="evidence" value="ECO:0007669"/>
    <property type="project" value="TreeGrafter"/>
</dbReference>
<dbReference type="SMART" id="SM00490">
    <property type="entry name" value="HELICc"/>
    <property type="match status" value="1"/>
</dbReference>
<evidence type="ECO:0000256" key="3">
    <source>
        <dbReference type="ARBA" id="ARBA00022741"/>
    </source>
</evidence>
<dbReference type="AlphaFoldDB" id="A0A2S0WKI6"/>
<dbReference type="GO" id="GO:0016787">
    <property type="term" value="F:hydrolase activity"/>
    <property type="evidence" value="ECO:0007669"/>
    <property type="project" value="UniProtKB-KW"/>
</dbReference>
<dbReference type="SMART" id="SM00487">
    <property type="entry name" value="DEXDc"/>
    <property type="match status" value="1"/>
</dbReference>
<sequence>MRWPTASAEHEDTWRRGWLGRGLLLTLDDDIDQIARPLLPDGATLHPDQRRAIRSVVDHDTLVVLPTGSGKTLVYQVAAALLGGVTLVISPTLSLQADQLAGLRESGARAAAVNGNLLPAQRRRVLDDAAAGRLDVLLLTPEQATNDAVLDPLLHADVRLFAVDEAHCVATWGVDFRPHYLALGSVIERLGRPRVLGLTATAPPRTREAVAEGLGVPDMAVVVGNVDRPEIHLSARVTADDDSTEEALLELVETHDTDSGAMLVYAATRRRVDELHEMMTGIGHAVDRYHGGMRTSDRADVLRRFRDGEARLVLATSAFELGIDRADVRQVVHVDPPESLDELWQEIGRAGRDGEPASSVLLTRPGGYGLRRYFASVAGASLGDVYAVVASLRGLRGTQRPAAVAAAAGLSTRRSRSALNLLERAGAVLEERAGVRLSTRAHTETILERVESMRDSLRAMQESEVDLVRRYAETDDCRRRLVLELLGEAHPDPCGRCDSCDAGTSTSATRRPFPLGADVHHASFGDGRIAQYEGDRVVVLFEQDGYRTLDLDLVESEGLLAAR</sequence>
<protein>
    <recommendedName>
        <fullName evidence="11">ATP-dependent DNA helicase RecQ</fullName>
        <ecNumber evidence="10">5.6.2.4</ecNumber>
    </recommendedName>
    <alternativeName>
        <fullName evidence="12">DNA 3'-5' helicase RecQ</fullName>
    </alternativeName>
</protein>
<reference evidence="14" key="1">
    <citation type="submission" date="2018-01" db="EMBL/GenBank/DDBJ databases">
        <authorList>
            <person name="Li J."/>
        </authorList>
    </citation>
    <scope>NUCLEOTIDE SEQUENCE [LARGE SCALE GENOMIC DNA]</scope>
    <source>
        <strain evidence="14">592</strain>
    </source>
</reference>
<dbReference type="GO" id="GO:0030894">
    <property type="term" value="C:replisome"/>
    <property type="evidence" value="ECO:0007669"/>
    <property type="project" value="TreeGrafter"/>
</dbReference>
<dbReference type="GO" id="GO:0043590">
    <property type="term" value="C:bacterial nucleoid"/>
    <property type="evidence" value="ECO:0007669"/>
    <property type="project" value="TreeGrafter"/>
</dbReference>
<name>A0A2S0WKI6_9ACTN</name>
<dbReference type="PROSITE" id="PS51192">
    <property type="entry name" value="HELICASE_ATP_BIND_1"/>
    <property type="match status" value="1"/>
</dbReference>
<dbReference type="Pfam" id="PF16124">
    <property type="entry name" value="RecQ_Zn_bind"/>
    <property type="match status" value="1"/>
</dbReference>
<evidence type="ECO:0000256" key="2">
    <source>
        <dbReference type="ARBA" id="ARBA00022723"/>
    </source>
</evidence>
<proteinExistence type="inferred from homology"/>
<dbReference type="EMBL" id="CP026952">
    <property type="protein sequence ID" value="AWB91784.1"/>
    <property type="molecule type" value="Genomic_DNA"/>
</dbReference>
<dbReference type="GO" id="GO:0005737">
    <property type="term" value="C:cytoplasm"/>
    <property type="evidence" value="ECO:0007669"/>
    <property type="project" value="TreeGrafter"/>
</dbReference>
<dbReference type="Pfam" id="PF00271">
    <property type="entry name" value="Helicase_C"/>
    <property type="match status" value="1"/>
</dbReference>
<dbReference type="GO" id="GO:0003677">
    <property type="term" value="F:DNA binding"/>
    <property type="evidence" value="ECO:0007669"/>
    <property type="project" value="UniProtKB-KW"/>
</dbReference>
<gene>
    <name evidence="13" type="ORF">C3E78_05945</name>
</gene>
<evidence type="ECO:0000256" key="9">
    <source>
        <dbReference type="ARBA" id="ARBA00034617"/>
    </source>
</evidence>
<dbReference type="InterPro" id="IPR036388">
    <property type="entry name" value="WH-like_DNA-bd_sf"/>
</dbReference>
<comment type="catalytic activity">
    <reaction evidence="9">
        <text>Couples ATP hydrolysis with the unwinding of duplex DNA by translocating in the 3'-5' direction.</text>
        <dbReference type="EC" id="5.6.2.4"/>
    </reaction>
</comment>